<organism evidence="4">
    <name type="scientific">Phytophthora nicotianae</name>
    <name type="common">Potato buckeye rot agent</name>
    <name type="synonym">Phytophthora parasitica</name>
    <dbReference type="NCBI Taxonomy" id="4792"/>
    <lineage>
        <taxon>Eukaryota</taxon>
        <taxon>Sar</taxon>
        <taxon>Stramenopiles</taxon>
        <taxon>Oomycota</taxon>
        <taxon>Peronosporomycetes</taxon>
        <taxon>Peronosporales</taxon>
        <taxon>Peronosporaceae</taxon>
        <taxon>Phytophthora</taxon>
    </lineage>
</organism>
<sequence length="468" mass="52453">MTNVSKFTVKKTARRKIRAVPHVPGSRLPPIATRESLIGIDFQRKSLTIPSTMEYLSNPNNQDTLPSEILQQAHEESEAQTYSPEASELAGTRRDDESELARSRKKQKVDWGDYQVQIDKLQQEIAEVKERLASPQHESSSAAYELGKRCIEAKQTATTMKRKLAEHAHWLQRVSSLMETAPLFDFAVSRGDQKETNLQRSMDALAGWRGETKERPHPRLKLDERLRAAVAICQENALKLLRDAAEGSPSFQLSLQFESHGWEIATGTLINDHIGFTCHRVLPSAMAKDVAMALWNSLERDEIFRTFVPLVQDSIITHQETNCSLLCRMLVLSQEMNQQAVATVEAISATHDEDGPWQISMEAVHDHYLCTFAAEAAGDAVIQNSSPPMKLDLGLQMSKLNMHNNFVMGARVVKTDEGVDVFIAGSARFDLPCYHDPTFNLLQHFVSHMPVYEDLHLTALGEAALDVS</sequence>
<name>W2NGD5_PHYNI</name>
<dbReference type="VEuPathDB" id="FungiDB:PPTG_11846"/>
<evidence type="ECO:0000313" key="3">
    <source>
        <dbReference type="EMBL" id="ETL93757.1"/>
    </source>
</evidence>
<feature type="region of interest" description="Disordered" evidence="2">
    <location>
        <begin position="73"/>
        <end position="106"/>
    </location>
</feature>
<accession>W2NGD5</accession>
<dbReference type="Proteomes" id="UP000054423">
    <property type="component" value="Unassembled WGS sequence"/>
</dbReference>
<dbReference type="EMBL" id="KI679529">
    <property type="protein sequence ID" value="ETL93757.1"/>
    <property type="molecule type" value="Genomic_DNA"/>
</dbReference>
<keyword evidence="1" id="KW-0175">Coiled coil</keyword>
<reference evidence="4" key="2">
    <citation type="submission" date="2013-11" db="EMBL/GenBank/DDBJ databases">
        <title>The Genome Sequence of Phytophthora parasitica IAC_01/95.</title>
        <authorList>
            <consortium name="The Broad Institute Genomics Platform"/>
            <person name="Russ C."/>
            <person name="Tyler B."/>
            <person name="Panabieres F."/>
            <person name="Shan W."/>
            <person name="Tripathy S."/>
            <person name="Grunwald N."/>
            <person name="Machado M."/>
            <person name="Johnson C.S."/>
            <person name="Arredondo F."/>
            <person name="Hong C."/>
            <person name="Coffey M."/>
            <person name="Young S.K."/>
            <person name="Zeng Q."/>
            <person name="Gargeya S."/>
            <person name="Fitzgerald M."/>
            <person name="Abouelleil A."/>
            <person name="Alvarado L."/>
            <person name="Chapman S.B."/>
            <person name="Gainer-Dewar J."/>
            <person name="Goldberg J."/>
            <person name="Griggs A."/>
            <person name="Gujja S."/>
            <person name="Hansen M."/>
            <person name="Howarth C."/>
            <person name="Imamovic A."/>
            <person name="Ireland A."/>
            <person name="Larimer J."/>
            <person name="McCowan C."/>
            <person name="Murphy C."/>
            <person name="Pearson M."/>
            <person name="Poon T.W."/>
            <person name="Priest M."/>
            <person name="Roberts A."/>
            <person name="Saif S."/>
            <person name="Shea T."/>
            <person name="Sykes S."/>
            <person name="Wortman J."/>
            <person name="Nusbaum C."/>
            <person name="Birren B."/>
        </authorList>
    </citation>
    <scope>NUCLEOTIDE SEQUENCE [LARGE SCALE GENOMIC DNA]</scope>
    <source>
        <strain evidence="4">IAC_01/95</strain>
    </source>
</reference>
<dbReference type="AlphaFoldDB" id="W2NGD5"/>
<dbReference type="EMBL" id="KI692748">
    <property type="protein sequence ID" value="ETM46988.1"/>
    <property type="molecule type" value="Genomic_DNA"/>
</dbReference>
<reference evidence="3" key="1">
    <citation type="submission" date="2013-11" db="EMBL/GenBank/DDBJ databases">
        <title>The Genome Sequence of Phytophthora parasitica CHvinca01.</title>
        <authorList>
            <consortium name="The Broad Institute Genomics Platform"/>
            <person name="Russ C."/>
            <person name="Tyler B."/>
            <person name="Panabieres F."/>
            <person name="Shan W."/>
            <person name="Tripathy S."/>
            <person name="Grunwald N."/>
            <person name="Machado M."/>
            <person name="Johnson C.S."/>
            <person name="Arredondo F."/>
            <person name="Hong C."/>
            <person name="Coffey M."/>
            <person name="Young S.K."/>
            <person name="Zeng Q."/>
            <person name="Gargeya S."/>
            <person name="Fitzgerald M."/>
            <person name="Abouelleil A."/>
            <person name="Alvarado L."/>
            <person name="Chapman S.B."/>
            <person name="Gainer-Dewar J."/>
            <person name="Goldberg J."/>
            <person name="Griggs A."/>
            <person name="Gujja S."/>
            <person name="Hansen M."/>
            <person name="Howarth C."/>
            <person name="Imamovic A."/>
            <person name="Ireland A."/>
            <person name="Larimer J."/>
            <person name="McCowan C."/>
            <person name="Murphy C."/>
            <person name="Pearson M."/>
            <person name="Poon T.W."/>
            <person name="Priest M."/>
            <person name="Roberts A."/>
            <person name="Saif S."/>
            <person name="Shea T."/>
            <person name="Sykes S."/>
            <person name="Wortman J."/>
            <person name="Nusbaum C."/>
            <person name="Birren B."/>
        </authorList>
    </citation>
    <scope>NUCLEOTIDE SEQUENCE [LARGE SCALE GENOMIC DNA]</scope>
    <source>
        <strain evidence="3">CHvinca01</strain>
    </source>
</reference>
<gene>
    <name evidence="4" type="ORF">L914_08211</name>
    <name evidence="3" type="ORF">L917_08151</name>
</gene>
<evidence type="ECO:0000256" key="1">
    <source>
        <dbReference type="SAM" id="Coils"/>
    </source>
</evidence>
<dbReference type="Proteomes" id="UP000054532">
    <property type="component" value="Unassembled WGS sequence"/>
</dbReference>
<dbReference type="OrthoDB" id="160433at2759"/>
<evidence type="ECO:0008006" key="5">
    <source>
        <dbReference type="Google" id="ProtNLM"/>
    </source>
</evidence>
<feature type="compositionally biased region" description="Basic and acidic residues" evidence="2">
    <location>
        <begin position="91"/>
        <end position="102"/>
    </location>
</feature>
<feature type="coiled-coil region" evidence="1">
    <location>
        <begin position="111"/>
        <end position="138"/>
    </location>
</feature>
<evidence type="ECO:0000256" key="2">
    <source>
        <dbReference type="SAM" id="MobiDB-lite"/>
    </source>
</evidence>
<proteinExistence type="predicted"/>
<evidence type="ECO:0000313" key="4">
    <source>
        <dbReference type="EMBL" id="ETM46988.1"/>
    </source>
</evidence>
<protein>
    <recommendedName>
        <fullName evidence="5">START domain-containing protein</fullName>
    </recommendedName>
</protein>